<evidence type="ECO:0000259" key="8">
    <source>
        <dbReference type="Pfam" id="PF17997"/>
    </source>
</evidence>
<dbReference type="InterPro" id="IPR005639">
    <property type="entry name" value="Pest_crys_dom_I"/>
</dbReference>
<dbReference type="Pfam" id="PF03944">
    <property type="entry name" value="Endotoxin_C"/>
    <property type="match status" value="1"/>
</dbReference>
<dbReference type="AlphaFoldDB" id="W5XJ45"/>
<evidence type="ECO:0000256" key="2">
    <source>
        <dbReference type="ARBA" id="ARBA00022656"/>
    </source>
</evidence>
<evidence type="ECO:0000259" key="9">
    <source>
        <dbReference type="Pfam" id="PF21463"/>
    </source>
</evidence>
<dbReference type="GO" id="GO:0001907">
    <property type="term" value="P:symbiont-mediated killing of host cell"/>
    <property type="evidence" value="ECO:0007669"/>
    <property type="project" value="InterPro"/>
</dbReference>
<evidence type="ECO:0000256" key="4">
    <source>
        <dbReference type="ARBA" id="ARBA00023026"/>
    </source>
</evidence>
<feature type="domain" description="Pesticidal crystal protein" evidence="7">
    <location>
        <begin position="90"/>
        <end position="310"/>
    </location>
</feature>
<protein>
    <recommendedName>
        <fullName evidence="5">Crystaline entomocidal protoxin</fullName>
    </recommendedName>
</protein>
<dbReference type="Pfam" id="PF17997">
    <property type="entry name" value="Cry1Ac_D5"/>
    <property type="match status" value="1"/>
</dbReference>
<dbReference type="Gene3D" id="1.20.190.10">
    <property type="entry name" value="Pesticidal crystal protein, N-terminal domain"/>
    <property type="match status" value="1"/>
</dbReference>
<name>W5XJ45_BACTU</name>
<dbReference type="InterPro" id="IPR005638">
    <property type="entry name" value="Pest_crys_dom-III"/>
</dbReference>
<reference evidence="10" key="1">
    <citation type="journal article" date="2014" name="Appl. Environ. Microbiol.">
        <title>Bacillus thuringiensis DB27 Produces Two Novel Protoxins, Cry21Fa1 and Cry21Ha1, Which Act Synergistically against Nematodes.</title>
        <authorList>
            <person name="Iatsenko I."/>
            <person name="Boichenko I."/>
            <person name="Sommer R.J."/>
        </authorList>
    </citation>
    <scope>NUCLEOTIDE SEQUENCE</scope>
    <source>
        <strain evidence="10">DB27</strain>
    </source>
</reference>
<dbReference type="SUPFAM" id="SSF49785">
    <property type="entry name" value="Galactose-binding domain-like"/>
    <property type="match status" value="2"/>
</dbReference>
<dbReference type="InterPro" id="IPR038979">
    <property type="entry name" value="Pest_crys"/>
</dbReference>
<dbReference type="Gene3D" id="2.100.10.40">
    <property type="match status" value="1"/>
</dbReference>
<evidence type="ECO:0000256" key="1">
    <source>
        <dbReference type="ARBA" id="ARBA00007819"/>
    </source>
</evidence>
<proteinExistence type="inferred from homology"/>
<dbReference type="Pfam" id="PF21463">
    <property type="entry name" value="Cry1Ac_dom-VII"/>
    <property type="match status" value="1"/>
</dbReference>
<keyword evidence="3" id="KW-0749">Sporulation</keyword>
<feature type="domain" description="Pesticidal crystal protein Cry" evidence="8">
    <location>
        <begin position="877"/>
        <end position="1031"/>
    </location>
</feature>
<evidence type="ECO:0000256" key="3">
    <source>
        <dbReference type="ARBA" id="ARBA00022969"/>
    </source>
</evidence>
<evidence type="ECO:0000259" key="7">
    <source>
        <dbReference type="Pfam" id="PF03945"/>
    </source>
</evidence>
<feature type="domain" description="Pesticidal crystal protein" evidence="6">
    <location>
        <begin position="527"/>
        <end position="677"/>
    </location>
</feature>
<dbReference type="SMR" id="W5XJ45"/>
<sequence length="1263" mass="143387">MVVLNNIYKGPYNVLATPTFLDTQEGSFDDLITDLQSAWDNFNKTGAFSTEVLNQAYKMYENGGSFDYLALFKAGITVVGSVFPEIAPAVPFITMIANFIFPHLFGGTSDNKQTIINIIDDEVNRLLNERLEQDKKDELQGYLNGMGNNIKDFGQKIVDTLFNSNKKPLIPNSHSLHDVYQSYSGFIGNVNTVIDQFRLKSYEKMSLPYYCLAVTLVLNVYRDFIRYGKKWIYTITDETDYTTYENYINTAIKNMNQLTSKATKYVLNTFKTYLPTYNYNSKSQLNTYNSYIRSMTISCLDYVAIWPTLNPIDYPIPTQLDKTRIIFQDIVGPTGKDIHFDLFDIYGKKLPNNDVFRYSYGGFQLSSARFLTSSYHPSDIKHCIFSGFTAENINYKSEVTQQNEYDLQNGSLYADSSWSNTITSPMYLFNMASQNTMYLDYSALYNSDKYFTIAGCYPLNDNSTGKGYHSNVTSTANHKIQAIYAMHNNPDVEQDGRKRGILASLVPFEVTPTNIIGQTDQNENQKIQAFPIEKINHLDYNKIKVERSNGANSISMETGDVYSIYFTNVLHQNYQIRVRAATSSNNIQIKGSIYNEDLNGTYVASFQPSLSNTSILNTENPELNNLIEGINGDIYKLFSSSEETLNLTLSPGNYRLEFSLQTGDTPVILDRVEFIPIPSQIKPQNLNIQDNKSYEIWRDNNNNYASYLSGTVVPIFNPTTDNPIVTFEYFDGEESLGTIPKKYSNVGFDDIPKWLGKKFNRVTVTVSNFTFPPGSGITLANLIIQDIKNKYSQFTTPEDLEKITNQVNQLFTSSSQTELTPTVTDYGIDQMVLKVDALSDDVFGMEKKTLRKLVNQAKQLSKARNVLVGGNFEKGHEWVLGRKATMVANHDLFKGDHLLLPPPTLYPSYAYQKIDESKLQPNTRYTVSGFVAQSEHLEVVVSRYGKEVHDMLDVPYEEALPISSDESPNCCKPAACQCSSCDGSQPDSHFFSYSIDVGSLQSDVNLGIEFGLRIAKPNGFAKISNLEIKEDRPLTEKEIKKVQRKEQKWKKAFDQEQAEVAATLQPTLDQINALYQNEDWNGSLHPHVTYQHLSAVVLPTLPKQRHWFMEDREGEHYSVTQQFQQALDRAFQQIEEQNLIHNGSFANGLTDWTVTGDAQLTIFDEDPVLELAHWDASVSQTIEIMDFEEDTEYKLRVRGKGKGTVTVQHGEEELETMTFNTTSFTTQEQTFYFEGDTVDVHVQSENNTFLVDSVELIEVVEEE</sequence>
<dbReference type="EMBL" id="KF771886">
    <property type="protein sequence ID" value="AHI15917.1"/>
    <property type="molecule type" value="Genomic_DNA"/>
</dbReference>
<dbReference type="GO" id="GO:0030435">
    <property type="term" value="P:sporulation resulting in formation of a cellular spore"/>
    <property type="evidence" value="ECO:0007669"/>
    <property type="project" value="UniProtKB-KW"/>
</dbReference>
<keyword evidence="2" id="KW-0800">Toxin</keyword>
<dbReference type="PANTHER" id="PTHR37003">
    <property type="entry name" value="ENDOTOXIN_N DOMAIN-CONTAINING PROTEIN-RELATED"/>
    <property type="match status" value="1"/>
</dbReference>
<evidence type="ECO:0000313" key="10">
    <source>
        <dbReference type="EMBL" id="AHI15917.1"/>
    </source>
</evidence>
<evidence type="ECO:0000256" key="5">
    <source>
        <dbReference type="ARBA" id="ARBA00029653"/>
    </source>
</evidence>
<dbReference type="InterPro" id="IPR008979">
    <property type="entry name" value="Galactose-bd-like_sf"/>
</dbReference>
<dbReference type="InterPro" id="IPR041587">
    <property type="entry name" value="Cry_V"/>
</dbReference>
<dbReference type="InterPro" id="IPR036716">
    <property type="entry name" value="Pest_crys_N_sf"/>
</dbReference>
<dbReference type="Pfam" id="PF03945">
    <property type="entry name" value="Endotoxin_N"/>
    <property type="match status" value="1"/>
</dbReference>
<dbReference type="SUPFAM" id="SSF56849">
    <property type="entry name" value="delta-Endotoxin (insectocide), N-terminal domain"/>
    <property type="match status" value="1"/>
</dbReference>
<feature type="domain" description="Cry1Ac-like" evidence="9">
    <location>
        <begin position="1145"/>
        <end position="1220"/>
    </location>
</feature>
<dbReference type="GO" id="GO:0090729">
    <property type="term" value="F:toxin activity"/>
    <property type="evidence" value="ECO:0007669"/>
    <property type="project" value="UniProtKB-KW"/>
</dbReference>
<dbReference type="PANTHER" id="PTHR37003:SF2">
    <property type="entry name" value="PESTICIDAL CRYSTAL PROTEIN N-TERMINAL DOMAIN-CONTAINING PROTEIN"/>
    <property type="match status" value="1"/>
</dbReference>
<dbReference type="InterPro" id="IPR048645">
    <property type="entry name" value="Cry1Ac-like_dom-VII"/>
</dbReference>
<evidence type="ECO:0000259" key="6">
    <source>
        <dbReference type="Pfam" id="PF03944"/>
    </source>
</evidence>
<organism evidence="10">
    <name type="scientific">Bacillus thuringiensis</name>
    <dbReference type="NCBI Taxonomy" id="1428"/>
    <lineage>
        <taxon>Bacteria</taxon>
        <taxon>Bacillati</taxon>
        <taxon>Bacillota</taxon>
        <taxon>Bacilli</taxon>
        <taxon>Bacillales</taxon>
        <taxon>Bacillaceae</taxon>
        <taxon>Bacillus</taxon>
        <taxon>Bacillus cereus group</taxon>
    </lineage>
</organism>
<dbReference type="Gene3D" id="2.60.120.260">
    <property type="entry name" value="Galactose-binding domain-like"/>
    <property type="match status" value="2"/>
</dbReference>
<accession>W5XJ45</accession>
<comment type="similarity">
    <text evidence="1">Belongs to the delta endotoxin family.</text>
</comment>
<keyword evidence="4" id="KW-0843">Virulence</keyword>